<reference evidence="1 2" key="1">
    <citation type="journal article" date="2014" name="Agronomy (Basel)">
        <title>A Draft Genome Sequence for Ensete ventricosum, the Drought-Tolerant Tree Against Hunger.</title>
        <authorList>
            <person name="Harrison J."/>
            <person name="Moore K.A."/>
            <person name="Paszkiewicz K."/>
            <person name="Jones T."/>
            <person name="Grant M."/>
            <person name="Ambacheew D."/>
            <person name="Muzemil S."/>
            <person name="Studholme D.J."/>
        </authorList>
    </citation>
    <scope>NUCLEOTIDE SEQUENCE [LARGE SCALE GENOMIC DNA]</scope>
</reference>
<dbReference type="Proteomes" id="UP000287651">
    <property type="component" value="Unassembled WGS sequence"/>
</dbReference>
<gene>
    <name evidence="1" type="ORF">B296_00045179</name>
</gene>
<dbReference type="AlphaFoldDB" id="A0A426Z819"/>
<comment type="caution">
    <text evidence="1">The sequence shown here is derived from an EMBL/GenBank/DDBJ whole genome shotgun (WGS) entry which is preliminary data.</text>
</comment>
<evidence type="ECO:0000313" key="1">
    <source>
        <dbReference type="EMBL" id="RRT60150.1"/>
    </source>
</evidence>
<protein>
    <submittedName>
        <fullName evidence="1">Uncharacterized protein</fullName>
    </submittedName>
</protein>
<dbReference type="EMBL" id="AMZH03007908">
    <property type="protein sequence ID" value="RRT60150.1"/>
    <property type="molecule type" value="Genomic_DNA"/>
</dbReference>
<name>A0A426Z819_ENSVE</name>
<proteinExistence type="predicted"/>
<evidence type="ECO:0000313" key="2">
    <source>
        <dbReference type="Proteomes" id="UP000287651"/>
    </source>
</evidence>
<accession>A0A426Z819</accession>
<sequence length="109" mass="11729">MRARLWNNCLPTKAMHMGKVPTGKPLVGRGGTGWWSSTHRALSEATPAHGSSRLWAWNPRARCPCEATSCACGVVDCDKGSIATSNCLHEAVGHLRKGRACCKGRRSPT</sequence>
<organism evidence="1 2">
    <name type="scientific">Ensete ventricosum</name>
    <name type="common">Abyssinian banana</name>
    <name type="synonym">Musa ensete</name>
    <dbReference type="NCBI Taxonomy" id="4639"/>
    <lineage>
        <taxon>Eukaryota</taxon>
        <taxon>Viridiplantae</taxon>
        <taxon>Streptophyta</taxon>
        <taxon>Embryophyta</taxon>
        <taxon>Tracheophyta</taxon>
        <taxon>Spermatophyta</taxon>
        <taxon>Magnoliopsida</taxon>
        <taxon>Liliopsida</taxon>
        <taxon>Zingiberales</taxon>
        <taxon>Musaceae</taxon>
        <taxon>Ensete</taxon>
    </lineage>
</organism>